<gene>
    <name evidence="2" type="ORF">PoB_000133300</name>
</gene>
<feature type="compositionally biased region" description="Low complexity" evidence="1">
    <location>
        <begin position="127"/>
        <end position="148"/>
    </location>
</feature>
<feature type="region of interest" description="Disordered" evidence="1">
    <location>
        <begin position="414"/>
        <end position="446"/>
    </location>
</feature>
<feature type="region of interest" description="Disordered" evidence="1">
    <location>
        <begin position="83"/>
        <end position="148"/>
    </location>
</feature>
<name>A0AAV3XXU6_9GAST</name>
<evidence type="ECO:0000313" key="3">
    <source>
        <dbReference type="Proteomes" id="UP000735302"/>
    </source>
</evidence>
<feature type="compositionally biased region" description="Polar residues" evidence="1">
    <location>
        <begin position="103"/>
        <end position="117"/>
    </location>
</feature>
<accession>A0AAV3XXU6</accession>
<comment type="caution">
    <text evidence="2">The sequence shown here is derived from an EMBL/GenBank/DDBJ whole genome shotgun (WGS) entry which is preliminary data.</text>
</comment>
<evidence type="ECO:0000313" key="2">
    <source>
        <dbReference type="EMBL" id="GFN74827.1"/>
    </source>
</evidence>
<dbReference type="EMBL" id="BLXT01000167">
    <property type="protein sequence ID" value="GFN74827.1"/>
    <property type="molecule type" value="Genomic_DNA"/>
</dbReference>
<proteinExistence type="predicted"/>
<organism evidence="2 3">
    <name type="scientific">Plakobranchus ocellatus</name>
    <dbReference type="NCBI Taxonomy" id="259542"/>
    <lineage>
        <taxon>Eukaryota</taxon>
        <taxon>Metazoa</taxon>
        <taxon>Spiralia</taxon>
        <taxon>Lophotrochozoa</taxon>
        <taxon>Mollusca</taxon>
        <taxon>Gastropoda</taxon>
        <taxon>Heterobranchia</taxon>
        <taxon>Euthyneura</taxon>
        <taxon>Panpulmonata</taxon>
        <taxon>Sacoglossa</taxon>
        <taxon>Placobranchoidea</taxon>
        <taxon>Plakobranchidae</taxon>
        <taxon>Plakobranchus</taxon>
    </lineage>
</organism>
<feature type="compositionally biased region" description="Basic and acidic residues" evidence="1">
    <location>
        <begin position="89"/>
        <end position="102"/>
    </location>
</feature>
<sequence length="477" mass="53411">MHDRGSRVPQFDSASSITGLKSLDTIPMMSQTKQLHSSNLSHYHFNIHQHHLNQPLQQPHLQERYHQQNQSALYEYMVLQHHPHQHGGAHQERSHPTHHSSDPQRQVSHLQHQQTYCPQYDHQYTEQSQSQSMQQQQQDQQHPPHQQYVQSKGDFASSYMQAQISTQNPGKNYSSNSTTSGVDSKRESESDNTCIRGPEEVDEDMLDDDEEEDLLMRYEQCRRNLLRQPSVASQLLNFAEAVSLDIQRFFGRAKGEEDACDVYEDKWAATKSGRELYYADLIRIAQGGDTESSTAAKSKRAVSVGSTLKSPETTTSFSGSSVSPLSPSEVDALDTRTRFSGKRDLSLGMGALSDLFDFGLPGHTSQESRNISHTAINPPMLCAGPQHPVQQIKVCGGRVAPKMRERSLPQSFWREPKCQGPLDNTFTGPDNSQNPTMPTSKLPDFSDLMESWHGSVAALPTGGHERALNGANALHDT</sequence>
<reference evidence="2 3" key="1">
    <citation type="journal article" date="2021" name="Elife">
        <title>Chloroplast acquisition without the gene transfer in kleptoplastic sea slugs, Plakobranchus ocellatus.</title>
        <authorList>
            <person name="Maeda T."/>
            <person name="Takahashi S."/>
            <person name="Yoshida T."/>
            <person name="Shimamura S."/>
            <person name="Takaki Y."/>
            <person name="Nagai Y."/>
            <person name="Toyoda A."/>
            <person name="Suzuki Y."/>
            <person name="Arimoto A."/>
            <person name="Ishii H."/>
            <person name="Satoh N."/>
            <person name="Nishiyama T."/>
            <person name="Hasebe M."/>
            <person name="Maruyama T."/>
            <person name="Minagawa J."/>
            <person name="Obokata J."/>
            <person name="Shigenobu S."/>
        </authorList>
    </citation>
    <scope>NUCLEOTIDE SEQUENCE [LARGE SCALE GENOMIC DNA]</scope>
</reference>
<dbReference type="Proteomes" id="UP000735302">
    <property type="component" value="Unassembled WGS sequence"/>
</dbReference>
<evidence type="ECO:0000256" key="1">
    <source>
        <dbReference type="SAM" id="MobiDB-lite"/>
    </source>
</evidence>
<keyword evidence="3" id="KW-1185">Reference proteome</keyword>
<feature type="region of interest" description="Disordered" evidence="1">
    <location>
        <begin position="165"/>
        <end position="207"/>
    </location>
</feature>
<dbReference type="AlphaFoldDB" id="A0AAV3XXU6"/>
<feature type="region of interest" description="Disordered" evidence="1">
    <location>
        <begin position="289"/>
        <end position="329"/>
    </location>
</feature>
<protein>
    <submittedName>
        <fullName evidence="2">Uncharacterized protein</fullName>
    </submittedName>
</protein>
<feature type="compositionally biased region" description="Polar residues" evidence="1">
    <location>
        <begin position="422"/>
        <end position="439"/>
    </location>
</feature>
<feature type="compositionally biased region" description="Polar residues" evidence="1">
    <location>
        <begin position="165"/>
        <end position="182"/>
    </location>
</feature>
<feature type="compositionally biased region" description="Low complexity" evidence="1">
    <location>
        <begin position="313"/>
        <end position="328"/>
    </location>
</feature>